<feature type="compositionally biased region" description="Polar residues" evidence="1">
    <location>
        <begin position="14"/>
        <end position="23"/>
    </location>
</feature>
<comment type="caution">
    <text evidence="4">The sequence shown here is derived from an EMBL/GenBank/DDBJ whole genome shotgun (WGS) entry which is preliminary data.</text>
</comment>
<dbReference type="PANTHER" id="PTHR38046">
    <property type="entry name" value="CRYPTIC LOCI REGULATOR 2"/>
    <property type="match status" value="1"/>
</dbReference>
<evidence type="ECO:0000313" key="5">
    <source>
        <dbReference type="Proteomes" id="UP001174691"/>
    </source>
</evidence>
<feature type="compositionally biased region" description="Low complexity" evidence="1">
    <location>
        <begin position="170"/>
        <end position="229"/>
    </location>
</feature>
<gene>
    <name evidence="4" type="ORF">NKR19_g3602</name>
</gene>
<evidence type="ECO:0008006" key="6">
    <source>
        <dbReference type="Google" id="ProtNLM"/>
    </source>
</evidence>
<dbReference type="PANTHER" id="PTHR38046:SF1">
    <property type="entry name" value="CRYPTIC LOCI REGULATOR 2"/>
    <property type="match status" value="1"/>
</dbReference>
<evidence type="ECO:0000256" key="1">
    <source>
        <dbReference type="SAM" id="MobiDB-lite"/>
    </source>
</evidence>
<dbReference type="Pfam" id="PF10383">
    <property type="entry name" value="Clr2"/>
    <property type="match status" value="1"/>
</dbReference>
<organism evidence="4 5">
    <name type="scientific">Coniochaeta hoffmannii</name>
    <dbReference type="NCBI Taxonomy" id="91930"/>
    <lineage>
        <taxon>Eukaryota</taxon>
        <taxon>Fungi</taxon>
        <taxon>Dikarya</taxon>
        <taxon>Ascomycota</taxon>
        <taxon>Pezizomycotina</taxon>
        <taxon>Sordariomycetes</taxon>
        <taxon>Sordariomycetidae</taxon>
        <taxon>Coniochaetales</taxon>
        <taxon>Coniochaetaceae</taxon>
        <taxon>Coniochaeta</taxon>
    </lineage>
</organism>
<sequence>MATQKYYPVHLQRSDGQGYQNDAENSEPVGQKDDRLTRWRAVIGSHLKFQLGDPTDKKVYILANLPDGYELREIKPKSASASDKSVVGNVYLFGHPSGIRYRTAGEFVPHVLWLISASVDRNDCFCQPCMDLVKRESRQVSASATPVPQAPVPGAGRGATQALPSVTAGSAPAQQQAQQTQQSQQVQQAQHAQQTPQQPQHQQPQNQQSQQPQQSQQRLQQQAAASTSSDMGITSLSNIFRIAELVWFRDRAWRLGIILSIRPKATIQGTPNDSQYIFTLAPLGHAGLRKPNVAKEAAEMRPFLTFSVPDSPKFHGKSFTDIDWTGEAEQVRHDPNPAKVQQDLEVLGLEASKVAARTINNCFSLFNKQENRAQSGSGFSMDFYGGVFLGAEMIVVGDSVRVTPPPKLTGGPEGGDDKPTTVMRVDDIVLLVPHARNHAVDLQFRGVVYHLTRQAEHEIDAASAAESCSGPAFKEEVDLRNSLLLSSSDDDPGGGGGGYLEARAGGRWTWKPVEKPAFRNDDHIHGRFYVSHKLMQILMPEELQKAVQSRALPQESALLNTRQQNGGGLPYAGRLLDRRTCLGLSINPGALNMPAGVREEFQAQGGQAAR</sequence>
<dbReference type="GO" id="GO:0070824">
    <property type="term" value="C:SHREC complex"/>
    <property type="evidence" value="ECO:0007669"/>
    <property type="project" value="InterPro"/>
</dbReference>
<dbReference type="Proteomes" id="UP001174691">
    <property type="component" value="Unassembled WGS sequence"/>
</dbReference>
<reference evidence="4" key="1">
    <citation type="submission" date="2022-07" db="EMBL/GenBank/DDBJ databases">
        <title>Fungi with potential for degradation of polypropylene.</title>
        <authorList>
            <person name="Gostincar C."/>
        </authorList>
    </citation>
    <scope>NUCLEOTIDE SEQUENCE</scope>
    <source>
        <strain evidence="4">EXF-13287</strain>
    </source>
</reference>
<evidence type="ECO:0000259" key="2">
    <source>
        <dbReference type="Pfam" id="PF10383"/>
    </source>
</evidence>
<dbReference type="GO" id="GO:0030466">
    <property type="term" value="P:silent mating-type cassette heterochromatin formation"/>
    <property type="evidence" value="ECO:0007669"/>
    <property type="project" value="TreeGrafter"/>
</dbReference>
<dbReference type="EMBL" id="JANBVN010000041">
    <property type="protein sequence ID" value="KAJ9158116.1"/>
    <property type="molecule type" value="Genomic_DNA"/>
</dbReference>
<evidence type="ECO:0000259" key="3">
    <source>
        <dbReference type="Pfam" id="PF16761"/>
    </source>
</evidence>
<proteinExistence type="predicted"/>
<dbReference type="AlphaFoldDB" id="A0AA38SED1"/>
<dbReference type="GO" id="GO:0031934">
    <property type="term" value="C:mating-type region heterochromatin"/>
    <property type="evidence" value="ECO:0007669"/>
    <property type="project" value="TreeGrafter"/>
</dbReference>
<evidence type="ECO:0000313" key="4">
    <source>
        <dbReference type="EMBL" id="KAJ9158116.1"/>
    </source>
</evidence>
<dbReference type="GO" id="GO:0033553">
    <property type="term" value="C:rDNA heterochromatin"/>
    <property type="evidence" value="ECO:0007669"/>
    <property type="project" value="TreeGrafter"/>
</dbReference>
<feature type="domain" description="Cryptic loci regulator 2 N-terminal" evidence="3">
    <location>
        <begin position="60"/>
        <end position="129"/>
    </location>
</feature>
<keyword evidence="5" id="KW-1185">Reference proteome</keyword>
<protein>
    <recommendedName>
        <fullName evidence="6">Cryptic loci regulator 2 N-terminal domain-containing protein</fullName>
    </recommendedName>
</protein>
<dbReference type="InterPro" id="IPR031915">
    <property type="entry name" value="Clr2_N"/>
</dbReference>
<dbReference type="InterPro" id="IPR038986">
    <property type="entry name" value="Clr2"/>
</dbReference>
<accession>A0AA38SED1</accession>
<dbReference type="Pfam" id="PF16761">
    <property type="entry name" value="Clr2_transil"/>
    <property type="match status" value="1"/>
</dbReference>
<feature type="region of interest" description="Disordered" evidence="1">
    <location>
        <begin position="142"/>
        <end position="230"/>
    </location>
</feature>
<feature type="region of interest" description="Disordered" evidence="1">
    <location>
        <begin position="11"/>
        <end position="31"/>
    </location>
</feature>
<name>A0AA38SED1_9PEZI</name>
<feature type="domain" description="Cryptic loci regulator 2 C-terminal" evidence="2">
    <location>
        <begin position="383"/>
        <end position="530"/>
    </location>
</feature>
<dbReference type="InterPro" id="IPR018839">
    <property type="entry name" value="Tscrpt-silencing_Clr2_C"/>
</dbReference>